<name>A0A6I6MFZ4_9CAUL</name>
<gene>
    <name evidence="2" type="ORF">DSM104635_00260</name>
</gene>
<dbReference type="CDD" id="cd07262">
    <property type="entry name" value="VOC_like"/>
    <property type="match status" value="1"/>
</dbReference>
<dbReference type="InterPro" id="IPR004360">
    <property type="entry name" value="Glyas_Fos-R_dOase_dom"/>
</dbReference>
<dbReference type="Proteomes" id="UP000431269">
    <property type="component" value="Chromosome"/>
</dbReference>
<dbReference type="InterPro" id="IPR029068">
    <property type="entry name" value="Glyas_Bleomycin-R_OHBP_Dase"/>
</dbReference>
<keyword evidence="3" id="KW-1185">Reference proteome</keyword>
<dbReference type="Pfam" id="PF00903">
    <property type="entry name" value="Glyoxalase"/>
    <property type="match status" value="1"/>
</dbReference>
<dbReference type="AlphaFoldDB" id="A0A6I6MFZ4"/>
<sequence>MAQIGYVCIGSNDFDRACGFYDALTAELGGKKLFPTPHGQMYRLGSGAMIMVTRPYNEAEAHPGNGTMLAINVDAQEDVARVYDKALSLGAACEGKPGPRGAFGDFAYFRDLDGNKLAVFYTDRGKKQ</sequence>
<evidence type="ECO:0000259" key="1">
    <source>
        <dbReference type="PROSITE" id="PS51819"/>
    </source>
</evidence>
<dbReference type="Gene3D" id="3.10.180.10">
    <property type="entry name" value="2,3-Dihydroxybiphenyl 1,2-Dioxygenase, domain 1"/>
    <property type="match status" value="1"/>
</dbReference>
<proteinExistence type="predicted"/>
<dbReference type="KEGG" id="tsv:DSM104635_00260"/>
<dbReference type="InterPro" id="IPR037523">
    <property type="entry name" value="VOC_core"/>
</dbReference>
<dbReference type="PROSITE" id="PS51819">
    <property type="entry name" value="VOC"/>
    <property type="match status" value="1"/>
</dbReference>
<feature type="domain" description="VOC" evidence="1">
    <location>
        <begin position="3"/>
        <end position="122"/>
    </location>
</feature>
<dbReference type="GO" id="GO:0016829">
    <property type="term" value="F:lyase activity"/>
    <property type="evidence" value="ECO:0007669"/>
    <property type="project" value="UniProtKB-KW"/>
</dbReference>
<dbReference type="EMBL" id="CP047045">
    <property type="protein sequence ID" value="QGZ93450.1"/>
    <property type="molecule type" value="Genomic_DNA"/>
</dbReference>
<reference evidence="3" key="1">
    <citation type="submission" date="2019-12" db="EMBL/GenBank/DDBJ databases">
        <title>Complete genome of Terracaulis silvestris 0127_4.</title>
        <authorList>
            <person name="Vieira S."/>
            <person name="Riedel T."/>
            <person name="Sproer C."/>
            <person name="Pascual J."/>
            <person name="Boedeker C."/>
            <person name="Overmann J."/>
        </authorList>
    </citation>
    <scope>NUCLEOTIDE SEQUENCE [LARGE SCALE GENOMIC DNA]</scope>
    <source>
        <strain evidence="3">0127_4</strain>
    </source>
</reference>
<accession>A0A6I6MFZ4</accession>
<keyword evidence="2" id="KW-0456">Lyase</keyword>
<dbReference type="SUPFAM" id="SSF54593">
    <property type="entry name" value="Glyoxalase/Bleomycin resistance protein/Dihydroxybiphenyl dioxygenase"/>
    <property type="match status" value="1"/>
</dbReference>
<dbReference type="PANTHER" id="PTHR35006">
    <property type="entry name" value="GLYOXALASE FAMILY PROTEIN (AFU_ORTHOLOGUE AFUA_5G14830)"/>
    <property type="match status" value="1"/>
</dbReference>
<dbReference type="RefSeq" id="WP_158764454.1">
    <property type="nucleotide sequence ID" value="NZ_CP047045.1"/>
</dbReference>
<protein>
    <submittedName>
        <fullName evidence="2">Putative enzyme related to lactoylglutathione lyase</fullName>
    </submittedName>
</protein>
<evidence type="ECO:0000313" key="3">
    <source>
        <dbReference type="Proteomes" id="UP000431269"/>
    </source>
</evidence>
<evidence type="ECO:0000313" key="2">
    <source>
        <dbReference type="EMBL" id="QGZ93450.1"/>
    </source>
</evidence>
<organism evidence="2 3">
    <name type="scientific">Terricaulis silvestris</name>
    <dbReference type="NCBI Taxonomy" id="2686094"/>
    <lineage>
        <taxon>Bacteria</taxon>
        <taxon>Pseudomonadati</taxon>
        <taxon>Pseudomonadota</taxon>
        <taxon>Alphaproteobacteria</taxon>
        <taxon>Caulobacterales</taxon>
        <taxon>Caulobacteraceae</taxon>
        <taxon>Terricaulis</taxon>
    </lineage>
</organism>
<dbReference type="PANTHER" id="PTHR35006:SF1">
    <property type="entry name" value="BLL2941 PROTEIN"/>
    <property type="match status" value="1"/>
</dbReference>